<evidence type="ECO:0000313" key="3">
    <source>
        <dbReference type="EMBL" id="QNN69787.1"/>
    </source>
</evidence>
<feature type="signal peptide" evidence="1">
    <location>
        <begin position="1"/>
        <end position="25"/>
    </location>
</feature>
<evidence type="ECO:0000256" key="1">
    <source>
        <dbReference type="SAM" id="SignalP"/>
    </source>
</evidence>
<protein>
    <submittedName>
        <fullName evidence="3">VWA domain-containing protein</fullName>
    </submittedName>
</protein>
<feature type="chain" id="PRO_5028843966" evidence="1">
    <location>
        <begin position="26"/>
        <end position="392"/>
    </location>
</feature>
<evidence type="ECO:0000259" key="2">
    <source>
        <dbReference type="PROSITE" id="PS50234"/>
    </source>
</evidence>
<reference evidence="3 4" key="1">
    <citation type="submission" date="2020-08" db="EMBL/GenBank/DDBJ databases">
        <title>Genome sequence of Thermomonas carbonis KCTC 42013T.</title>
        <authorList>
            <person name="Hyun D.-W."/>
            <person name="Bae J.-W."/>
        </authorList>
    </citation>
    <scope>NUCLEOTIDE SEQUENCE [LARGE SCALE GENOMIC DNA]</scope>
    <source>
        <strain evidence="3 4">KCTC 42013</strain>
    </source>
</reference>
<dbReference type="PROSITE" id="PS50234">
    <property type="entry name" value="VWFA"/>
    <property type="match status" value="1"/>
</dbReference>
<dbReference type="EMBL" id="CP060719">
    <property type="protein sequence ID" value="QNN69787.1"/>
    <property type="molecule type" value="Genomic_DNA"/>
</dbReference>
<dbReference type="InterPro" id="IPR002035">
    <property type="entry name" value="VWF_A"/>
</dbReference>
<accession>A0A7G9SPL2</accession>
<gene>
    <name evidence="3" type="ORF">H9L16_14215</name>
</gene>
<dbReference type="KEGG" id="tcn:H9L16_14215"/>
<organism evidence="3 4">
    <name type="scientific">Thermomonas carbonis</name>
    <dbReference type="NCBI Taxonomy" id="1463158"/>
    <lineage>
        <taxon>Bacteria</taxon>
        <taxon>Pseudomonadati</taxon>
        <taxon>Pseudomonadota</taxon>
        <taxon>Gammaproteobacteria</taxon>
        <taxon>Lysobacterales</taxon>
        <taxon>Lysobacteraceae</taxon>
        <taxon>Thermomonas</taxon>
    </lineage>
</organism>
<dbReference type="Pfam" id="PF13519">
    <property type="entry name" value="VWA_2"/>
    <property type="match status" value="1"/>
</dbReference>
<dbReference type="AlphaFoldDB" id="A0A7G9SPL2"/>
<dbReference type="InterPro" id="IPR036465">
    <property type="entry name" value="vWFA_dom_sf"/>
</dbReference>
<dbReference type="SMART" id="SM00327">
    <property type="entry name" value="VWA"/>
    <property type="match status" value="1"/>
</dbReference>
<dbReference type="SUPFAM" id="SSF53300">
    <property type="entry name" value="vWA-like"/>
    <property type="match status" value="1"/>
</dbReference>
<dbReference type="RefSeq" id="WP_187552304.1">
    <property type="nucleotide sequence ID" value="NZ_BMZL01000001.1"/>
</dbReference>
<feature type="domain" description="VWFA" evidence="2">
    <location>
        <begin position="32"/>
        <end position="211"/>
    </location>
</feature>
<sequence length="392" mass="41422">MFMPSRIRPALLASALLLATASVTASDPKQPRTIIVMDGSGSMWGQIDGRPKLEIARDTVAEVVGKLPANQTLGLIAYGHRRKGDCKDIELIVPPAPGTSGKVLSAVNDMRFLGMTPLSEAVRQAAQALRHTEQAATVVLVTDGLETCNLDPCAVATELEKSGVNFTAHVIGFGLTKDEGAKVACLATNTGGRYLQASDGAALATALRDVVSEPPPPPASATLSAPASAPMGSQVAIKWTGPAGKLDTVAIVQLVDGKPTTHDYGYVKDGNPLTLTMPGEPGAYTLQYRHRDQTVIATRPIQASAAQAVLKAVEVAQAGSAVRIGWTGPNASLDNIQIAEVGSDSYISYTYLNDTKQVELTMPDQPGNYELRYVFRDRETIATRPIRVVAKP</sequence>
<dbReference type="Proteomes" id="UP000515804">
    <property type="component" value="Chromosome"/>
</dbReference>
<proteinExistence type="predicted"/>
<keyword evidence="1" id="KW-0732">Signal</keyword>
<keyword evidence="4" id="KW-1185">Reference proteome</keyword>
<dbReference type="Gene3D" id="3.40.50.410">
    <property type="entry name" value="von Willebrand factor, type A domain"/>
    <property type="match status" value="1"/>
</dbReference>
<name>A0A7G9SPL2_9GAMM</name>
<evidence type="ECO:0000313" key="4">
    <source>
        <dbReference type="Proteomes" id="UP000515804"/>
    </source>
</evidence>